<keyword evidence="4" id="KW-1185">Reference proteome</keyword>
<dbReference type="EMBL" id="CDMY01000708">
    <property type="protein sequence ID" value="CEM30824.1"/>
    <property type="molecule type" value="Genomic_DNA"/>
</dbReference>
<evidence type="ECO:0000256" key="1">
    <source>
        <dbReference type="SAM" id="MobiDB-lite"/>
    </source>
</evidence>
<feature type="region of interest" description="Disordered" evidence="1">
    <location>
        <begin position="38"/>
        <end position="159"/>
    </location>
</feature>
<dbReference type="InParanoid" id="A0A0G4GL78"/>
<evidence type="ECO:0000313" key="4">
    <source>
        <dbReference type="Proteomes" id="UP000041254"/>
    </source>
</evidence>
<organism evidence="3 4">
    <name type="scientific">Vitrella brassicaformis (strain CCMP3155)</name>
    <dbReference type="NCBI Taxonomy" id="1169540"/>
    <lineage>
        <taxon>Eukaryota</taxon>
        <taxon>Sar</taxon>
        <taxon>Alveolata</taxon>
        <taxon>Colpodellida</taxon>
        <taxon>Vitrellaceae</taxon>
        <taxon>Vitrella</taxon>
    </lineage>
</organism>
<protein>
    <submittedName>
        <fullName evidence="3">Uncharacterized protein</fullName>
    </submittedName>
</protein>
<dbReference type="Proteomes" id="UP000041254">
    <property type="component" value="Unassembled WGS sequence"/>
</dbReference>
<reference evidence="3 4" key="1">
    <citation type="submission" date="2014-11" db="EMBL/GenBank/DDBJ databases">
        <authorList>
            <person name="Zhu J."/>
            <person name="Qi W."/>
            <person name="Song R."/>
        </authorList>
    </citation>
    <scope>NUCLEOTIDE SEQUENCE [LARGE SCALE GENOMIC DNA]</scope>
</reference>
<evidence type="ECO:0000313" key="3">
    <source>
        <dbReference type="EMBL" id="CEM30824.1"/>
    </source>
</evidence>
<dbReference type="VEuPathDB" id="CryptoDB:Vbra_18203"/>
<keyword evidence="2" id="KW-0732">Signal</keyword>
<proteinExistence type="predicted"/>
<gene>
    <name evidence="3" type="ORF">Vbra_18203</name>
</gene>
<feature type="compositionally biased region" description="Basic and acidic residues" evidence="1">
    <location>
        <begin position="129"/>
        <end position="139"/>
    </location>
</feature>
<sequence length="316" mass="34635">MLRLFLLTISLHPCLAWRTAKGATASKWAWRKPLVALHHHQPSSPPPDHSPPKKGKALLPPAQAPDLEQRRKMIQAINPSARPPQTSTQPDGAGEGPGEPAEEVPTAPPRPRRDERRRKAPEAAGAAAAEKHIAPKKTTESVAPAPKAAKLQPHKAQSSLIRGSTMMDDLSNEEIMATFCKDKTCEYQKPGDRKKQRGFEAYKSLFAGRHSIVRWGVCIANEYAWRIPEGETQTQTNEPLDEACAEPPTTLKDISKNPFRVCPGNSFLTEGQEGKPISKSWNLAAWKDLQEGGMEAWLYDRFAGAFDFGEGAGAAS</sequence>
<dbReference type="AlphaFoldDB" id="A0A0G4GL78"/>
<feature type="signal peptide" evidence="2">
    <location>
        <begin position="1"/>
        <end position="16"/>
    </location>
</feature>
<name>A0A0G4GL78_VITBC</name>
<feature type="chain" id="PRO_5005190861" evidence="2">
    <location>
        <begin position="17"/>
        <end position="316"/>
    </location>
</feature>
<evidence type="ECO:0000256" key="2">
    <source>
        <dbReference type="SAM" id="SignalP"/>
    </source>
</evidence>
<accession>A0A0G4GL78</accession>